<protein>
    <submittedName>
        <fullName evidence="2">Uncharacterized protein</fullName>
    </submittedName>
</protein>
<dbReference type="PATRIC" id="fig|1359196.3.peg.1291"/>
<evidence type="ECO:0000313" key="3">
    <source>
        <dbReference type="Proteomes" id="UP000033475"/>
    </source>
</evidence>
<keyword evidence="1" id="KW-0472">Membrane</keyword>
<dbReference type="AlphaFoldDB" id="A0A0F3MT70"/>
<dbReference type="EMBL" id="LANQ01000001">
    <property type="protein sequence ID" value="KJV58940.1"/>
    <property type="molecule type" value="Genomic_DNA"/>
</dbReference>
<evidence type="ECO:0000313" key="2">
    <source>
        <dbReference type="EMBL" id="KJV58940.1"/>
    </source>
</evidence>
<keyword evidence="1" id="KW-1133">Transmembrane helix</keyword>
<sequence>MFNKNKDLLILKNTNAKNKEKTRKNFFFSSPFLIILLMFFYYLLNILEIKYF</sequence>
<gene>
    <name evidence="2" type="ORF">RFEPED_1335</name>
</gene>
<proteinExistence type="predicted"/>
<dbReference type="RefSeq" id="WP_187145851.1">
    <property type="nucleotide sequence ID" value="NZ_LANQ01000001.1"/>
</dbReference>
<organism evidence="2 3">
    <name type="scientific">Rickettsia felis str. Pedreira</name>
    <dbReference type="NCBI Taxonomy" id="1359196"/>
    <lineage>
        <taxon>Bacteria</taxon>
        <taxon>Pseudomonadati</taxon>
        <taxon>Pseudomonadota</taxon>
        <taxon>Alphaproteobacteria</taxon>
        <taxon>Rickettsiales</taxon>
        <taxon>Rickettsiaceae</taxon>
        <taxon>Rickettsieae</taxon>
        <taxon>Rickettsia</taxon>
        <taxon>spotted fever group</taxon>
    </lineage>
</organism>
<name>A0A0F3MT70_RICFI</name>
<evidence type="ECO:0000256" key="1">
    <source>
        <dbReference type="SAM" id="Phobius"/>
    </source>
</evidence>
<reference evidence="2 3" key="1">
    <citation type="submission" date="2015-01" db="EMBL/GenBank/DDBJ databases">
        <title>Genome Sequencing of Rickettsiales.</title>
        <authorList>
            <person name="Daugherty S.C."/>
            <person name="Su Q."/>
            <person name="Abolude K."/>
            <person name="Beier-Sexton M."/>
            <person name="Carlyon J.A."/>
            <person name="Carter R."/>
            <person name="Day N.P."/>
            <person name="Dumler S.J."/>
            <person name="Dyachenko V."/>
            <person name="Godinez A."/>
            <person name="Kurtti T.J."/>
            <person name="Lichay M."/>
            <person name="Mullins K.E."/>
            <person name="Ott S."/>
            <person name="Pappas-Brown V."/>
            <person name="Paris D.H."/>
            <person name="Patel P."/>
            <person name="Richards A.L."/>
            <person name="Sadzewicz L."/>
            <person name="Sears K."/>
            <person name="Seidman D."/>
            <person name="Sengamalay N."/>
            <person name="Stenos J."/>
            <person name="Tallon L.J."/>
            <person name="Vincent G."/>
            <person name="Fraser C.M."/>
            <person name="Munderloh U."/>
            <person name="Dunning-Hotopp J.C."/>
        </authorList>
    </citation>
    <scope>NUCLEOTIDE SEQUENCE [LARGE SCALE GENOMIC DNA]</scope>
    <source>
        <strain evidence="2 3">Pedreira</strain>
    </source>
</reference>
<accession>A0A0F3MT70</accession>
<keyword evidence="1" id="KW-0812">Transmembrane</keyword>
<dbReference type="Proteomes" id="UP000033475">
    <property type="component" value="Unassembled WGS sequence"/>
</dbReference>
<feature type="transmembrane region" description="Helical" evidence="1">
    <location>
        <begin position="26"/>
        <end position="44"/>
    </location>
</feature>
<comment type="caution">
    <text evidence="2">The sequence shown here is derived from an EMBL/GenBank/DDBJ whole genome shotgun (WGS) entry which is preliminary data.</text>
</comment>